<dbReference type="Gene3D" id="1.25.40.20">
    <property type="entry name" value="Ankyrin repeat-containing domain"/>
    <property type="match status" value="1"/>
</dbReference>
<protein>
    <recommendedName>
        <fullName evidence="6">Polymerase nucleotidyl transferase domain-containing protein</fullName>
    </recommendedName>
</protein>
<sequence>MGCCSSQPDRHQSRSPPANRPTAVASSSQLPQAHAGPSSVRQRTNRVMTPAIRVEFLEALHKALGALDYGIIGGTALAEFGNTRATSDIDIMVPQGISEVVEAQLLARGMVRTAEGGLGYTASDGNCYGIDFTTDRNIGQKFNGRQETVRVGSSRACIMPIEFLLDSKAYSYITRVGPDADAKKLNDANDLFFIISYMMKRQIRPNRRRCRWVVDYDFWNMFTRAFQGAERQLQDLGLQRDATPSNSNRSSRRASSGSRTSGTSGGRRLYERGCLTVTGVQGKAFDFEEEDTQAGVSHHHMTLRHGIRSEEIGIEYSRDQAYKRDHYGLTPLLRAAQDRNQSAVTLLGEGVDSKARDGGYLAPLLLTARQGTGPTSSSFLRLVLTLKQGLPLWHHVVVVCSGSRVPDAYGVAPPKSAEVQTRYGQAKAPLLFAASHCHDVMTRLLSEGAFMEAKDESDCTSLSHALYHRHKATVQLPLQHGADIESRNDEGMTPLVQVV</sequence>
<dbReference type="PANTHER" id="PTHR24171">
    <property type="entry name" value="ANKYRIN REPEAT DOMAIN-CONTAINING PROTEIN 39-RELATED"/>
    <property type="match status" value="1"/>
</dbReference>
<dbReference type="Proteomes" id="UP000294003">
    <property type="component" value="Unassembled WGS sequence"/>
</dbReference>
<feature type="compositionally biased region" description="Low complexity" evidence="3">
    <location>
        <begin position="245"/>
        <end position="262"/>
    </location>
</feature>
<keyword evidence="2" id="KW-0040">ANK repeat</keyword>
<evidence type="ECO:0008006" key="6">
    <source>
        <dbReference type="Google" id="ProtNLM"/>
    </source>
</evidence>
<keyword evidence="5" id="KW-1185">Reference proteome</keyword>
<feature type="region of interest" description="Disordered" evidence="3">
    <location>
        <begin position="237"/>
        <end position="267"/>
    </location>
</feature>
<feature type="region of interest" description="Disordered" evidence="3">
    <location>
        <begin position="1"/>
        <end position="44"/>
    </location>
</feature>
<evidence type="ECO:0000256" key="1">
    <source>
        <dbReference type="ARBA" id="ARBA00022737"/>
    </source>
</evidence>
<evidence type="ECO:0000313" key="5">
    <source>
        <dbReference type="Proteomes" id="UP000294003"/>
    </source>
</evidence>
<dbReference type="EMBL" id="QJNS01000116">
    <property type="protein sequence ID" value="RYO86421.1"/>
    <property type="molecule type" value="Genomic_DNA"/>
</dbReference>
<evidence type="ECO:0000313" key="4">
    <source>
        <dbReference type="EMBL" id="RYO86421.1"/>
    </source>
</evidence>
<dbReference type="SUPFAM" id="SSF48403">
    <property type="entry name" value="Ankyrin repeat"/>
    <property type="match status" value="1"/>
</dbReference>
<dbReference type="InterPro" id="IPR036770">
    <property type="entry name" value="Ankyrin_rpt-contain_sf"/>
</dbReference>
<evidence type="ECO:0000256" key="3">
    <source>
        <dbReference type="SAM" id="MobiDB-lite"/>
    </source>
</evidence>
<comment type="caution">
    <text evidence="4">The sequence shown here is derived from an EMBL/GenBank/DDBJ whole genome shotgun (WGS) entry which is preliminary data.</text>
</comment>
<dbReference type="PANTHER" id="PTHR24171:SF9">
    <property type="entry name" value="ANKYRIN REPEAT DOMAIN-CONTAINING PROTEIN 39"/>
    <property type="match status" value="1"/>
</dbReference>
<proteinExistence type="predicted"/>
<reference evidence="4 5" key="1">
    <citation type="submission" date="2018-06" db="EMBL/GenBank/DDBJ databases">
        <title>Complete Genomes of Monosporascus.</title>
        <authorList>
            <person name="Robinson A.J."/>
            <person name="Natvig D.O."/>
        </authorList>
    </citation>
    <scope>NUCLEOTIDE SEQUENCE [LARGE SCALE GENOMIC DNA]</scope>
    <source>
        <strain evidence="4 5">CBS 609.92</strain>
    </source>
</reference>
<dbReference type="InterPro" id="IPR043519">
    <property type="entry name" value="NT_sf"/>
</dbReference>
<organism evidence="4 5">
    <name type="scientific">Monosporascus cannonballus</name>
    <dbReference type="NCBI Taxonomy" id="155416"/>
    <lineage>
        <taxon>Eukaryota</taxon>
        <taxon>Fungi</taxon>
        <taxon>Dikarya</taxon>
        <taxon>Ascomycota</taxon>
        <taxon>Pezizomycotina</taxon>
        <taxon>Sordariomycetes</taxon>
        <taxon>Xylariomycetidae</taxon>
        <taxon>Xylariales</taxon>
        <taxon>Xylariales incertae sedis</taxon>
        <taxon>Monosporascus</taxon>
    </lineage>
</organism>
<keyword evidence="1" id="KW-0677">Repeat</keyword>
<evidence type="ECO:0000256" key="2">
    <source>
        <dbReference type="ARBA" id="ARBA00023043"/>
    </source>
</evidence>
<accession>A0ABY0H6T1</accession>
<gene>
    <name evidence="4" type="ORF">DL762_004758</name>
</gene>
<dbReference type="SUPFAM" id="SSF81301">
    <property type="entry name" value="Nucleotidyltransferase"/>
    <property type="match status" value="1"/>
</dbReference>
<name>A0ABY0H6T1_9PEZI</name>